<keyword evidence="1" id="KW-0732">Signal</keyword>
<feature type="signal peptide" evidence="1">
    <location>
        <begin position="1"/>
        <end position="21"/>
    </location>
</feature>
<evidence type="ECO:0000313" key="3">
    <source>
        <dbReference type="Proteomes" id="UP000183794"/>
    </source>
</evidence>
<dbReference type="OrthoDB" id="1490937at2"/>
<dbReference type="AlphaFoldDB" id="A0A1K9Z6M6"/>
<evidence type="ECO:0008006" key="4">
    <source>
        <dbReference type="Google" id="ProtNLM"/>
    </source>
</evidence>
<reference evidence="2 3" key="1">
    <citation type="submission" date="2016-11" db="EMBL/GenBank/DDBJ databases">
        <authorList>
            <person name="Jaros S."/>
            <person name="Januszkiewicz K."/>
            <person name="Wedrychowicz H."/>
        </authorList>
    </citation>
    <scope>NUCLEOTIDE SEQUENCE [LARGE SCALE GENOMIC DNA]</scope>
    <source>
        <strain evidence="2">NVI 5450</strain>
    </source>
</reference>
<gene>
    <name evidence="2" type="ORF">NVI5450_1011</name>
</gene>
<evidence type="ECO:0000313" key="2">
    <source>
        <dbReference type="EMBL" id="SGY89577.1"/>
    </source>
</evidence>
<dbReference type="PROSITE" id="PS51257">
    <property type="entry name" value="PROKAR_LIPOPROTEIN"/>
    <property type="match status" value="1"/>
</dbReference>
<dbReference type="EMBL" id="FPLD01000036">
    <property type="protein sequence ID" value="SGY89577.1"/>
    <property type="molecule type" value="Genomic_DNA"/>
</dbReference>
<dbReference type="Proteomes" id="UP000183794">
    <property type="component" value="Unassembled WGS sequence"/>
</dbReference>
<accession>A0A1K9Z6M6</accession>
<protein>
    <recommendedName>
        <fullName evidence="4">Lipoprotein</fullName>
    </recommendedName>
</protein>
<proteinExistence type="predicted"/>
<name>A0A1K9Z6M6_9GAMM</name>
<sequence>MQRFVSIAVLVGLLLTGCNSSDENSSSDSYIVPTKFGPTVAGLFDRYTWIKAPNGKAIHIFSQPKVSVAQLLKARNTLEFFLTNTVSTNKKLITNSMADRGATLFIFDDEEAMEIALSNEAFVEDAIAKNPQALYATEIFVEGDSNYLADSPAGRDATFEEVLHFTQAQGIAPVMKDFQKRIAEQADRAIEANVWNPTEVQLEEWKEEGDEVTGYTTSHEYFAAIVEAYYGMWENGTKGMDGYIGYSRVLQAENDKEGLKIVTSFLPKFIPTTMDIDPSFAADSTFHMSYDAGLAYTTKSQYLMSVRLTGTNNSNVSANAQDNLLMGNEGDNKIDGKGGINTYKVNGLRAEFIVTPHGGAYLVQDKDNARNGADTLSNIKYIQFNDEKIDLSKL</sequence>
<dbReference type="RefSeq" id="WP_075518037.1">
    <property type="nucleotide sequence ID" value="NZ_FPLD01000036.1"/>
</dbReference>
<evidence type="ECO:0000256" key="1">
    <source>
        <dbReference type="SAM" id="SignalP"/>
    </source>
</evidence>
<feature type="chain" id="PRO_5012453551" description="Lipoprotein" evidence="1">
    <location>
        <begin position="22"/>
        <end position="394"/>
    </location>
</feature>
<organism evidence="2 3">
    <name type="scientific">Moritella viscosa</name>
    <dbReference type="NCBI Taxonomy" id="80854"/>
    <lineage>
        <taxon>Bacteria</taxon>
        <taxon>Pseudomonadati</taxon>
        <taxon>Pseudomonadota</taxon>
        <taxon>Gammaproteobacteria</taxon>
        <taxon>Alteromonadales</taxon>
        <taxon>Moritellaceae</taxon>
        <taxon>Moritella</taxon>
    </lineage>
</organism>